<dbReference type="EMBL" id="CAKOGL010000030">
    <property type="protein sequence ID" value="CAH2106868.1"/>
    <property type="molecule type" value="Genomic_DNA"/>
</dbReference>
<accession>A0AAU9V9T0</accession>
<organism evidence="1 2">
    <name type="scientific">Euphydryas editha</name>
    <name type="common">Edith's checkerspot</name>
    <dbReference type="NCBI Taxonomy" id="104508"/>
    <lineage>
        <taxon>Eukaryota</taxon>
        <taxon>Metazoa</taxon>
        <taxon>Ecdysozoa</taxon>
        <taxon>Arthropoda</taxon>
        <taxon>Hexapoda</taxon>
        <taxon>Insecta</taxon>
        <taxon>Pterygota</taxon>
        <taxon>Neoptera</taxon>
        <taxon>Endopterygota</taxon>
        <taxon>Lepidoptera</taxon>
        <taxon>Glossata</taxon>
        <taxon>Ditrysia</taxon>
        <taxon>Papilionoidea</taxon>
        <taxon>Nymphalidae</taxon>
        <taxon>Nymphalinae</taxon>
        <taxon>Euphydryas</taxon>
    </lineage>
</organism>
<protein>
    <submittedName>
        <fullName evidence="1">Uncharacterized protein</fullName>
    </submittedName>
</protein>
<dbReference type="Proteomes" id="UP001153954">
    <property type="component" value="Unassembled WGS sequence"/>
</dbReference>
<evidence type="ECO:0000313" key="2">
    <source>
        <dbReference type="Proteomes" id="UP001153954"/>
    </source>
</evidence>
<sequence length="99" mass="11379">MGKTHLTPKKIHLTKKAPHKVALNTAAMRDKNLCKELDNLVKEELSSEILGEAAYAEYMWQVTKRVIAETAKIVFGRKAKTSDNWFVEYEHIQLPIIEQ</sequence>
<keyword evidence="2" id="KW-1185">Reference proteome</keyword>
<reference evidence="1" key="1">
    <citation type="submission" date="2022-03" db="EMBL/GenBank/DDBJ databases">
        <authorList>
            <person name="Tunstrom K."/>
        </authorList>
    </citation>
    <scope>NUCLEOTIDE SEQUENCE</scope>
</reference>
<gene>
    <name evidence="1" type="ORF">EEDITHA_LOCUS20949</name>
</gene>
<dbReference type="AlphaFoldDB" id="A0AAU9V9T0"/>
<evidence type="ECO:0000313" key="1">
    <source>
        <dbReference type="EMBL" id="CAH2106868.1"/>
    </source>
</evidence>
<name>A0AAU9V9T0_EUPED</name>
<proteinExistence type="predicted"/>
<comment type="caution">
    <text evidence="1">The sequence shown here is derived from an EMBL/GenBank/DDBJ whole genome shotgun (WGS) entry which is preliminary data.</text>
</comment>